<dbReference type="GO" id="GO:0006508">
    <property type="term" value="P:proteolysis"/>
    <property type="evidence" value="ECO:0007669"/>
    <property type="project" value="UniProtKB-KW"/>
</dbReference>
<dbReference type="AlphaFoldDB" id="V3ZTI1"/>
<dbReference type="CDD" id="cd00044">
    <property type="entry name" value="CysPc"/>
    <property type="match status" value="1"/>
</dbReference>
<dbReference type="PRINTS" id="PR00704">
    <property type="entry name" value="CALPAIN"/>
</dbReference>
<protein>
    <recommendedName>
        <fullName evidence="7">Calpain catalytic domain-containing protein</fullName>
    </recommendedName>
</protein>
<evidence type="ECO:0000256" key="6">
    <source>
        <dbReference type="PROSITE-ProRule" id="PRU00239"/>
    </source>
</evidence>
<keyword evidence="9" id="KW-1185">Reference proteome</keyword>
<dbReference type="InterPro" id="IPR000169">
    <property type="entry name" value="Pept_cys_AS"/>
</dbReference>
<comment type="similarity">
    <text evidence="1">Belongs to the peptidase C2 family.</text>
</comment>
<feature type="active site" evidence="5 6">
    <location>
        <position position="267"/>
    </location>
</feature>
<dbReference type="RefSeq" id="XP_009065346.1">
    <property type="nucleotide sequence ID" value="XM_009067098.1"/>
</dbReference>
<feature type="domain" description="Calpain catalytic" evidence="7">
    <location>
        <begin position="22"/>
        <end position="326"/>
    </location>
</feature>
<gene>
    <name evidence="8" type="ORF">LOTGIDRAFT_108350</name>
</gene>
<dbReference type="Pfam" id="PF01067">
    <property type="entry name" value="Calpain_III"/>
    <property type="match status" value="1"/>
</dbReference>
<dbReference type="SUPFAM" id="SSF49758">
    <property type="entry name" value="Calpain large subunit, middle domain (domain III)"/>
    <property type="match status" value="1"/>
</dbReference>
<dbReference type="HOGENOM" id="CLU_010982_3_4_1"/>
<dbReference type="InterPro" id="IPR001300">
    <property type="entry name" value="Peptidase_C2_calpain_cat"/>
</dbReference>
<dbReference type="Proteomes" id="UP000030746">
    <property type="component" value="Unassembled WGS sequence"/>
</dbReference>
<dbReference type="InterPro" id="IPR036213">
    <property type="entry name" value="Calpain_III_sf"/>
</dbReference>
<keyword evidence="2 6" id="KW-0645">Protease</keyword>
<reference evidence="8 9" key="1">
    <citation type="journal article" date="2013" name="Nature">
        <title>Insights into bilaterian evolution from three spiralian genomes.</title>
        <authorList>
            <person name="Simakov O."/>
            <person name="Marletaz F."/>
            <person name="Cho S.J."/>
            <person name="Edsinger-Gonzales E."/>
            <person name="Havlak P."/>
            <person name="Hellsten U."/>
            <person name="Kuo D.H."/>
            <person name="Larsson T."/>
            <person name="Lv J."/>
            <person name="Arendt D."/>
            <person name="Savage R."/>
            <person name="Osoegawa K."/>
            <person name="de Jong P."/>
            <person name="Grimwood J."/>
            <person name="Chapman J.A."/>
            <person name="Shapiro H."/>
            <person name="Aerts A."/>
            <person name="Otillar R.P."/>
            <person name="Terry A.Y."/>
            <person name="Boore J.L."/>
            <person name="Grigoriev I.V."/>
            <person name="Lindberg D.R."/>
            <person name="Seaver E.C."/>
            <person name="Weisblat D.A."/>
            <person name="Putnam N.H."/>
            <person name="Rokhsar D.S."/>
        </authorList>
    </citation>
    <scope>NUCLEOTIDE SEQUENCE [LARGE SCALE GENOMIC DNA]</scope>
</reference>
<dbReference type="InterPro" id="IPR022682">
    <property type="entry name" value="Calpain_domain_III"/>
</dbReference>
<dbReference type="STRING" id="225164.V3ZTI1"/>
<dbReference type="SMART" id="SM00230">
    <property type="entry name" value="CysPc"/>
    <property type="match status" value="1"/>
</dbReference>
<dbReference type="SMART" id="SM00720">
    <property type="entry name" value="calpain_III"/>
    <property type="match status" value="1"/>
</dbReference>
<dbReference type="Pfam" id="PF00648">
    <property type="entry name" value="Peptidase_C2"/>
    <property type="match status" value="1"/>
</dbReference>
<dbReference type="EMBL" id="KB203566">
    <property type="protein sequence ID" value="ESO84226.1"/>
    <property type="molecule type" value="Genomic_DNA"/>
</dbReference>
<dbReference type="FunFam" id="3.90.70.10:FF:000001">
    <property type="entry name" value="Calpain-1 catalytic subunit"/>
    <property type="match status" value="1"/>
</dbReference>
<evidence type="ECO:0000256" key="5">
    <source>
        <dbReference type="PIRSR" id="PIRSR622684-1"/>
    </source>
</evidence>
<dbReference type="PROSITE" id="PS00139">
    <property type="entry name" value="THIOL_PROTEASE_CYS"/>
    <property type="match status" value="1"/>
</dbReference>
<accession>V3ZTI1</accession>
<dbReference type="InterPro" id="IPR022684">
    <property type="entry name" value="Calpain_cysteine_protease"/>
</dbReference>
<dbReference type="CTD" id="20230342"/>
<evidence type="ECO:0000313" key="8">
    <source>
        <dbReference type="EMBL" id="ESO84226.1"/>
    </source>
</evidence>
<dbReference type="KEGG" id="lgi:LOTGIDRAFT_108350"/>
<sequence>MNGVKKRDYESILAECLAIRRLYTDPEFPPDERSLYISNAPVRENYGRVIWKRPRDIVSYPVFTSDISRHDLNQGRIGNCWFVAAAAIICTSHRNILERIVPLNQSFERNYAGVFHFNFWWYGEWVEVVVDDYLPTNGRNLIFCQNVGNRNEFWSALLEKAYAKLRGGYSGLEGGKIGDALVDLTGGIGEVISIENKNTIPRNLFHILHKSIAMNSMVGASIHRPPNATSSEVKHPNGLYSGHAYSITGIKEVINRGHSSHLLRLRNPWGRGEWIGAWSDRSVEMRTLTPSVRNSLQVDTADDGEFWMSYGDVIDNFDEIEMCHLQPDALTEENTSSWSVTMYHDAWKPGLTAGGCGNSPHQKLYWRNPQFFVTLSEKDDDDKNGECTMIVSLTEKEKNNIAKIAIGFDIFQLKPLDGEKASRNALRLAERSGKYQFYREVTRRFEFPPGVYVIIPSTFHINEDAEFLLRIFTEKAAESG</sequence>
<dbReference type="OrthoDB" id="424753at2759"/>
<evidence type="ECO:0000313" key="9">
    <source>
        <dbReference type="Proteomes" id="UP000030746"/>
    </source>
</evidence>
<proteinExistence type="inferred from homology"/>
<dbReference type="SUPFAM" id="SSF54001">
    <property type="entry name" value="Cysteine proteinases"/>
    <property type="match status" value="1"/>
</dbReference>
<feature type="active site" evidence="5 6">
    <location>
        <position position="80"/>
    </location>
</feature>
<organism evidence="8 9">
    <name type="scientific">Lottia gigantea</name>
    <name type="common">Giant owl limpet</name>
    <dbReference type="NCBI Taxonomy" id="225164"/>
    <lineage>
        <taxon>Eukaryota</taxon>
        <taxon>Metazoa</taxon>
        <taxon>Spiralia</taxon>
        <taxon>Lophotrochozoa</taxon>
        <taxon>Mollusca</taxon>
        <taxon>Gastropoda</taxon>
        <taxon>Patellogastropoda</taxon>
        <taxon>Lottioidea</taxon>
        <taxon>Lottiidae</taxon>
        <taxon>Lottia</taxon>
    </lineage>
</organism>
<keyword evidence="3 6" id="KW-0378">Hydrolase</keyword>
<evidence type="ECO:0000256" key="3">
    <source>
        <dbReference type="ARBA" id="ARBA00022801"/>
    </source>
</evidence>
<evidence type="ECO:0000256" key="2">
    <source>
        <dbReference type="ARBA" id="ARBA00022670"/>
    </source>
</evidence>
<dbReference type="PROSITE" id="PS50203">
    <property type="entry name" value="CALPAIN_CAT"/>
    <property type="match status" value="1"/>
</dbReference>
<dbReference type="PANTHER" id="PTHR10183">
    <property type="entry name" value="CALPAIN"/>
    <property type="match status" value="1"/>
</dbReference>
<keyword evidence="4 6" id="KW-0788">Thiol protease</keyword>
<dbReference type="GO" id="GO:0004198">
    <property type="term" value="F:calcium-dependent cysteine-type endopeptidase activity"/>
    <property type="evidence" value="ECO:0007669"/>
    <property type="project" value="InterPro"/>
</dbReference>
<name>V3ZTI1_LOTGI</name>
<evidence type="ECO:0000256" key="1">
    <source>
        <dbReference type="ARBA" id="ARBA00007623"/>
    </source>
</evidence>
<dbReference type="Gene3D" id="2.60.120.380">
    <property type="match status" value="1"/>
</dbReference>
<dbReference type="Gene3D" id="3.90.70.10">
    <property type="entry name" value="Cysteine proteinases"/>
    <property type="match status" value="1"/>
</dbReference>
<evidence type="ECO:0000259" key="7">
    <source>
        <dbReference type="PROSITE" id="PS50203"/>
    </source>
</evidence>
<dbReference type="PANTHER" id="PTHR10183:SF433">
    <property type="entry name" value="CALPAIN-A-RELATED"/>
    <property type="match status" value="1"/>
</dbReference>
<feature type="active site" evidence="5 6">
    <location>
        <position position="243"/>
    </location>
</feature>
<evidence type="ECO:0000256" key="4">
    <source>
        <dbReference type="ARBA" id="ARBA00022807"/>
    </source>
</evidence>
<dbReference type="InterPro" id="IPR022683">
    <property type="entry name" value="Calpain_III"/>
</dbReference>
<dbReference type="OMA" id="IATWKME"/>
<dbReference type="InterPro" id="IPR038765">
    <property type="entry name" value="Papain-like_cys_pep_sf"/>
</dbReference>
<dbReference type="GO" id="GO:0005737">
    <property type="term" value="C:cytoplasm"/>
    <property type="evidence" value="ECO:0007669"/>
    <property type="project" value="TreeGrafter"/>
</dbReference>
<dbReference type="GeneID" id="20230342"/>